<evidence type="ECO:0000256" key="2">
    <source>
        <dbReference type="ARBA" id="ARBA00012549"/>
    </source>
</evidence>
<dbReference type="InterPro" id="IPR000026">
    <property type="entry name" value="N1-like"/>
</dbReference>
<evidence type="ECO:0000256" key="8">
    <source>
        <dbReference type="ARBA" id="ARBA00034015"/>
    </source>
</evidence>
<comment type="similarity">
    <text evidence="1">Belongs to the ribonuclease N1/T1 family.</text>
</comment>
<keyword evidence="6" id="KW-1015">Disulfide bond</keyword>
<dbReference type="AlphaFoldDB" id="A0AAD4Q5F9"/>
<keyword evidence="4" id="KW-0255">Endonuclease</keyword>
<evidence type="ECO:0000256" key="3">
    <source>
        <dbReference type="ARBA" id="ARBA00022722"/>
    </source>
</evidence>
<keyword evidence="11" id="KW-1185">Reference proteome</keyword>
<keyword evidence="7" id="KW-0456">Lyase</keyword>
<dbReference type="InterPro" id="IPR016191">
    <property type="entry name" value="Ribonuclease/ribotoxin"/>
</dbReference>
<keyword evidence="5" id="KW-0378">Hydrolase</keyword>
<evidence type="ECO:0000256" key="5">
    <source>
        <dbReference type="ARBA" id="ARBA00022801"/>
    </source>
</evidence>
<keyword evidence="9" id="KW-0732">Signal</keyword>
<reference evidence="10" key="1">
    <citation type="submission" date="2021-12" db="EMBL/GenBank/DDBJ databases">
        <title>Convergent genome expansion in fungi linked to evolution of root-endophyte symbiosis.</title>
        <authorList>
            <consortium name="DOE Joint Genome Institute"/>
            <person name="Ke Y.-H."/>
            <person name="Bonito G."/>
            <person name="Liao H.-L."/>
            <person name="Looney B."/>
            <person name="Rojas-Flechas A."/>
            <person name="Nash J."/>
            <person name="Hameed K."/>
            <person name="Schadt C."/>
            <person name="Martin F."/>
            <person name="Crous P.W."/>
            <person name="Miettinen O."/>
            <person name="Magnuson J.K."/>
            <person name="Labbe J."/>
            <person name="Jacobson D."/>
            <person name="Doktycz M.J."/>
            <person name="Veneault-Fourrey C."/>
            <person name="Kuo A."/>
            <person name="Mondo S."/>
            <person name="Calhoun S."/>
            <person name="Riley R."/>
            <person name="Ohm R."/>
            <person name="LaButti K."/>
            <person name="Andreopoulos B."/>
            <person name="Pangilinan J."/>
            <person name="Nolan M."/>
            <person name="Tritt A."/>
            <person name="Clum A."/>
            <person name="Lipzen A."/>
            <person name="Daum C."/>
            <person name="Barry K."/>
            <person name="Grigoriev I.V."/>
            <person name="Vilgalys R."/>
        </authorList>
    </citation>
    <scope>NUCLEOTIDE SEQUENCE</scope>
    <source>
        <strain evidence="10">PMI_201</strain>
    </source>
</reference>
<comment type="catalytic activity">
    <reaction evidence="8">
        <text>[RNA] containing guanosine + H2O = an [RNA fragment]-3'-guanosine-3'-phosphate + a 5'-hydroxy-ribonucleotide-3'-[RNA fragment].</text>
        <dbReference type="EC" id="4.6.1.24"/>
    </reaction>
</comment>
<evidence type="ECO:0000256" key="7">
    <source>
        <dbReference type="ARBA" id="ARBA00023239"/>
    </source>
</evidence>
<dbReference type="EMBL" id="JAJTJA010000002">
    <property type="protein sequence ID" value="KAH8703970.1"/>
    <property type="molecule type" value="Genomic_DNA"/>
</dbReference>
<evidence type="ECO:0000313" key="11">
    <source>
        <dbReference type="Proteomes" id="UP001201262"/>
    </source>
</evidence>
<dbReference type="EC" id="4.6.1.24" evidence="2"/>
<accession>A0AAD4Q5F9</accession>
<feature type="chain" id="PRO_5042136285" description="ribonuclease T1" evidence="9">
    <location>
        <begin position="20"/>
        <end position="130"/>
    </location>
</feature>
<evidence type="ECO:0000256" key="6">
    <source>
        <dbReference type="ARBA" id="ARBA00023157"/>
    </source>
</evidence>
<evidence type="ECO:0000256" key="4">
    <source>
        <dbReference type="ARBA" id="ARBA00022759"/>
    </source>
</evidence>
<feature type="signal peptide" evidence="9">
    <location>
        <begin position="1"/>
        <end position="19"/>
    </location>
</feature>
<dbReference type="Gene3D" id="3.10.450.30">
    <property type="entry name" value="Microbial ribonucleases"/>
    <property type="match status" value="1"/>
</dbReference>
<dbReference type="SUPFAM" id="SSF53933">
    <property type="entry name" value="Microbial ribonucleases"/>
    <property type="match status" value="1"/>
</dbReference>
<dbReference type="Proteomes" id="UP001201262">
    <property type="component" value="Unassembled WGS sequence"/>
</dbReference>
<dbReference type="GO" id="GO:0003723">
    <property type="term" value="F:RNA binding"/>
    <property type="evidence" value="ECO:0007669"/>
    <property type="project" value="InterPro"/>
</dbReference>
<gene>
    <name evidence="10" type="ORF">BGW36DRAFT_370322</name>
</gene>
<dbReference type="PANTHER" id="PTHR42104:SF1">
    <property type="entry name" value="EXTRACELLULAR GUANYL-SPECIFIC RIBONUCLEASE RNTA (AFU_ORTHOLOGUE AFUA_4G03230)"/>
    <property type="match status" value="1"/>
</dbReference>
<comment type="caution">
    <text evidence="10">The sequence shown here is derived from an EMBL/GenBank/DDBJ whole genome shotgun (WGS) entry which is preliminary data.</text>
</comment>
<dbReference type="CDD" id="cd00606">
    <property type="entry name" value="fungal_RNase"/>
    <property type="match status" value="1"/>
</dbReference>
<dbReference type="Pfam" id="PF00545">
    <property type="entry name" value="Ribonuclease"/>
    <property type="match status" value="1"/>
</dbReference>
<proteinExistence type="inferred from homology"/>
<dbReference type="PANTHER" id="PTHR42104">
    <property type="entry name" value="EXTRACELLULAR GUANYL-SPECIFIC RIBONUCLEASE RNTA (AFU_ORTHOLOGUE AFUA_4G03230)"/>
    <property type="match status" value="1"/>
</dbReference>
<sequence>MKISQLTATLVLLVNSTQATAIFRVRQSSCTETCGSTCYQQSDIDAALNEGYSDYQSGSEAGDYPHQYNDYEGFSFPVDGPYQEFPILSSYEVYTGGSPGPDRVIFNEQGQYAGVITHTGASGDDFVECT</sequence>
<keyword evidence="3" id="KW-0540">Nuclease</keyword>
<organism evidence="10 11">
    <name type="scientific">Talaromyces proteolyticus</name>
    <dbReference type="NCBI Taxonomy" id="1131652"/>
    <lineage>
        <taxon>Eukaryota</taxon>
        <taxon>Fungi</taxon>
        <taxon>Dikarya</taxon>
        <taxon>Ascomycota</taxon>
        <taxon>Pezizomycotina</taxon>
        <taxon>Eurotiomycetes</taxon>
        <taxon>Eurotiomycetidae</taxon>
        <taxon>Eurotiales</taxon>
        <taxon>Trichocomaceae</taxon>
        <taxon>Talaromyces</taxon>
        <taxon>Talaromyces sect. Bacilispori</taxon>
    </lineage>
</organism>
<evidence type="ECO:0000313" key="10">
    <source>
        <dbReference type="EMBL" id="KAH8703970.1"/>
    </source>
</evidence>
<dbReference type="GO" id="GO:0046589">
    <property type="term" value="F:ribonuclease T1 activity"/>
    <property type="evidence" value="ECO:0007669"/>
    <property type="project" value="UniProtKB-EC"/>
</dbReference>
<dbReference type="GeneID" id="70245524"/>
<dbReference type="GO" id="GO:0016787">
    <property type="term" value="F:hydrolase activity"/>
    <property type="evidence" value="ECO:0007669"/>
    <property type="project" value="UniProtKB-KW"/>
</dbReference>
<protein>
    <recommendedName>
        <fullName evidence="2">ribonuclease T1</fullName>
        <ecNumber evidence="2">4.6.1.24</ecNumber>
    </recommendedName>
</protein>
<name>A0AAD4Q5F9_9EURO</name>
<evidence type="ECO:0000256" key="1">
    <source>
        <dbReference type="ARBA" id="ARBA00009006"/>
    </source>
</evidence>
<evidence type="ECO:0000256" key="9">
    <source>
        <dbReference type="SAM" id="SignalP"/>
    </source>
</evidence>
<dbReference type="RefSeq" id="XP_046076988.1">
    <property type="nucleotide sequence ID" value="XM_046215237.1"/>
</dbReference>